<evidence type="ECO:0000313" key="2">
    <source>
        <dbReference type="EMBL" id="ERK31657.1"/>
    </source>
</evidence>
<gene>
    <name evidence="2" type="ORF">CINTURNW_1024</name>
</gene>
<dbReference type="InterPro" id="IPR021145">
    <property type="entry name" value="Portal_protein_SPP1_Gp6-like"/>
</dbReference>
<dbReference type="Pfam" id="PF05133">
    <property type="entry name" value="SPP1_portal"/>
    <property type="match status" value="1"/>
</dbReference>
<evidence type="ECO:0000256" key="1">
    <source>
        <dbReference type="SAM" id="MobiDB-lite"/>
    </source>
</evidence>
<dbReference type="EMBL" id="APJA01000009">
    <property type="protein sequence ID" value="ERK31657.1"/>
    <property type="molecule type" value="Genomic_DNA"/>
</dbReference>
<accession>U2N818</accession>
<keyword evidence="3" id="KW-1185">Reference proteome</keyword>
<protein>
    <submittedName>
        <fullName evidence="2">Phage minor capsid protein</fullName>
    </submittedName>
</protein>
<dbReference type="PATRIC" id="fig|1294142.3.peg.1024"/>
<dbReference type="eggNOG" id="ENOG502Z7Y9">
    <property type="taxonomic scope" value="Bacteria"/>
</dbReference>
<dbReference type="AlphaFoldDB" id="U2N818"/>
<dbReference type="Proteomes" id="UP000016721">
    <property type="component" value="Unassembled WGS sequence"/>
</dbReference>
<reference evidence="2 3" key="1">
    <citation type="journal article" date="2013" name="Genome Announc.">
        <title>Draft Genome Sequence of the Hydrogen- and Ethanol-Producing Bacterium Clostridium intestinale Strain URNW.</title>
        <authorList>
            <person name="Lal S."/>
            <person name="Ramachandran U."/>
            <person name="Zhang X."/>
            <person name="Sparling R."/>
            <person name="Levin D.B."/>
        </authorList>
    </citation>
    <scope>NUCLEOTIDE SEQUENCE [LARGE SCALE GENOMIC DNA]</scope>
    <source>
        <strain evidence="2 3">URNW</strain>
    </source>
</reference>
<name>U2N818_9CLOT</name>
<evidence type="ECO:0000313" key="3">
    <source>
        <dbReference type="Proteomes" id="UP000016721"/>
    </source>
</evidence>
<dbReference type="HOGENOM" id="CLU_549513_0_0_9"/>
<dbReference type="RefSeq" id="WP_021801057.1">
    <property type="nucleotide sequence ID" value="NZ_KI273145.1"/>
</dbReference>
<dbReference type="OrthoDB" id="2509227at2"/>
<comment type="caution">
    <text evidence="2">The sequence shown here is derived from an EMBL/GenBank/DDBJ whole genome shotgun (WGS) entry which is preliminary data.</text>
</comment>
<proteinExistence type="predicted"/>
<feature type="region of interest" description="Disordered" evidence="1">
    <location>
        <begin position="475"/>
        <end position="503"/>
    </location>
</feature>
<feature type="compositionally biased region" description="Acidic residues" evidence="1">
    <location>
        <begin position="488"/>
        <end position="503"/>
    </location>
</feature>
<organism evidence="2 3">
    <name type="scientific">Clostridium intestinale URNW</name>
    <dbReference type="NCBI Taxonomy" id="1294142"/>
    <lineage>
        <taxon>Bacteria</taxon>
        <taxon>Bacillati</taxon>
        <taxon>Bacillota</taxon>
        <taxon>Clostridia</taxon>
        <taxon>Eubacteriales</taxon>
        <taxon>Clostridiaceae</taxon>
        <taxon>Clostridium</taxon>
    </lineage>
</organism>
<sequence length="503" mass="56942">MGWIKDMVTKAAIKILNIKPAVDKTVTIREPLSYQGNVLRNRLWYRGDPSELDQFFKQSALDAVARSRFWAAVPSEDLNIRKIHSGLPAMITDKLSDIVIADLDKIELNNEASNELWKEISKDNKFNELLGESITETLVAGDGAFKITVDTDLTKYPIMEFYSGERVDYKYNRGRLQEILFYTEYVVENKIYKLEESYGKGYIRYKLYDEAGKEVNLNAVRETAILKDITFTSNFIMGVPMKFFKSAKFKNRGKSVFDNKSDSFDLLDEVISQWIDAIRDGRVVKYIPEDLVPTNPDTGEILKPNSFDNKFIKIGSSLSEDAKNQIDMKQAEINYQAFIESYSNAIDMCLQGIISPATLGIDLKKTDNAEAQREKEKTTLYTRGKIVDTLTEVIPELIKLVLGVNDLILEQNPGEYEVTIGFGEYASPSFDTVVETVGKAKSYGIMSIEKVVNELYGDTMTDDEKAEEVQLIKEQNGYLEAEEPKVPDDEEIDPGADADGEEE</sequence>
<dbReference type="STRING" id="1294142.CINTURNW_1024"/>